<organism evidence="1 2">
    <name type="scientific">Saccoglossus kowalevskii</name>
    <name type="common">Acorn worm</name>
    <dbReference type="NCBI Taxonomy" id="10224"/>
    <lineage>
        <taxon>Eukaryota</taxon>
        <taxon>Metazoa</taxon>
        <taxon>Hemichordata</taxon>
        <taxon>Enteropneusta</taxon>
        <taxon>Harrimaniidae</taxon>
        <taxon>Saccoglossus</taxon>
    </lineage>
</organism>
<protein>
    <submittedName>
        <fullName evidence="2">MYCBP-associated protein-like</fullName>
    </submittedName>
</protein>
<dbReference type="PANTHER" id="PTHR48421:SF1">
    <property type="entry name" value="MYCBP-ASSOCIATED PROTEIN"/>
    <property type="match status" value="1"/>
</dbReference>
<name>A0ABM0GJI4_SACKO</name>
<dbReference type="GeneID" id="100372004"/>
<dbReference type="Gene3D" id="2.60.40.10">
    <property type="entry name" value="Immunoglobulins"/>
    <property type="match status" value="1"/>
</dbReference>
<accession>A0ABM0GJI4</accession>
<gene>
    <name evidence="2" type="primary">LOC100372004</name>
</gene>
<proteinExistence type="predicted"/>
<dbReference type="Pfam" id="PF14646">
    <property type="entry name" value="MYCBPAP"/>
    <property type="match status" value="1"/>
</dbReference>
<dbReference type="InterPro" id="IPR032707">
    <property type="entry name" value="MYCBPAP"/>
</dbReference>
<evidence type="ECO:0000313" key="2">
    <source>
        <dbReference type="RefSeq" id="XP_002731234.2"/>
    </source>
</evidence>
<keyword evidence="1" id="KW-1185">Reference proteome</keyword>
<sequence>MLDRKKQQGYISKLLQKPVEHLVMNQAEDYRKIQEERYLIDRSIPAVDYGKGYRVGSEFWKQVEKVGDDITGIQMTLLQTERGYPPPIEHVGNPNVVQKEKGTSWECGRTTPVNYPWKKSQYLHHRKQQIEQVMNELDPHKPEMDYLQVVGSNKPVRLNEDDEQESLQDATITEMPEEDNLDPLRDQPDIPHQVIGPALLFDGFPARWTGDSCTHKDDIAHTARVTFEAFAGERITSCLQLVNDGTTTIYYDWKLIPKSNPLETVLSGNVQRFYFNTSSGVLLPGDTLKFPFVFKSPNAGIFSETWQLITRPAVHGGAALKVTLRGVALQEDKNKKVRNEIERELAHKQAQMAIKKIVDDLVEGIRTPERARSPIDAYITDEEIFERLNPGMHYTNDIVYELSQLYLEQFPEEEREDQQWDLSLTNEKNVFRDRR</sequence>
<dbReference type="PANTHER" id="PTHR48421">
    <property type="entry name" value="MYCBP-ASSOCIATED PROTEIN"/>
    <property type="match status" value="1"/>
</dbReference>
<evidence type="ECO:0000313" key="1">
    <source>
        <dbReference type="Proteomes" id="UP000694865"/>
    </source>
</evidence>
<dbReference type="RefSeq" id="XP_002731234.2">
    <property type="nucleotide sequence ID" value="XM_002731188.2"/>
</dbReference>
<reference evidence="2" key="1">
    <citation type="submission" date="2025-08" db="UniProtKB">
        <authorList>
            <consortium name="RefSeq"/>
        </authorList>
    </citation>
    <scope>IDENTIFICATION</scope>
    <source>
        <tissue evidence="2">Testes</tissue>
    </source>
</reference>
<dbReference type="InterPro" id="IPR013783">
    <property type="entry name" value="Ig-like_fold"/>
</dbReference>
<dbReference type="Proteomes" id="UP000694865">
    <property type="component" value="Unplaced"/>
</dbReference>